<dbReference type="EMBL" id="JAVRJZ010000060">
    <property type="protein sequence ID" value="KAK2703934.1"/>
    <property type="molecule type" value="Genomic_DNA"/>
</dbReference>
<keyword evidence="2" id="KW-1185">Reference proteome</keyword>
<evidence type="ECO:0000313" key="1">
    <source>
        <dbReference type="EMBL" id="KAK2703934.1"/>
    </source>
</evidence>
<proteinExistence type="predicted"/>
<reference evidence="1" key="1">
    <citation type="submission" date="2023-07" db="EMBL/GenBank/DDBJ databases">
        <title>Chromosome-level genome assembly of Artemia franciscana.</title>
        <authorList>
            <person name="Jo E."/>
        </authorList>
    </citation>
    <scope>NUCLEOTIDE SEQUENCE</scope>
    <source>
        <tissue evidence="1">Whole body</tissue>
    </source>
</reference>
<comment type="caution">
    <text evidence="1">The sequence shown here is derived from an EMBL/GenBank/DDBJ whole genome shotgun (WGS) entry which is preliminary data.</text>
</comment>
<evidence type="ECO:0000313" key="2">
    <source>
        <dbReference type="Proteomes" id="UP001187531"/>
    </source>
</evidence>
<name>A0AA88KVJ4_ARTSF</name>
<protein>
    <submittedName>
        <fullName evidence="1">Uncharacterized protein</fullName>
    </submittedName>
</protein>
<accession>A0AA88KVJ4</accession>
<gene>
    <name evidence="1" type="ORF">QYM36_017728</name>
</gene>
<dbReference type="InterPro" id="IPR016024">
    <property type="entry name" value="ARM-type_fold"/>
</dbReference>
<organism evidence="1 2">
    <name type="scientific">Artemia franciscana</name>
    <name type="common">Brine shrimp</name>
    <name type="synonym">Artemia sanfranciscana</name>
    <dbReference type="NCBI Taxonomy" id="6661"/>
    <lineage>
        <taxon>Eukaryota</taxon>
        <taxon>Metazoa</taxon>
        <taxon>Ecdysozoa</taxon>
        <taxon>Arthropoda</taxon>
        <taxon>Crustacea</taxon>
        <taxon>Branchiopoda</taxon>
        <taxon>Anostraca</taxon>
        <taxon>Artemiidae</taxon>
        <taxon>Artemia</taxon>
    </lineage>
</organism>
<dbReference type="Proteomes" id="UP001187531">
    <property type="component" value="Unassembled WGS sequence"/>
</dbReference>
<dbReference type="SUPFAM" id="SSF48371">
    <property type="entry name" value="ARM repeat"/>
    <property type="match status" value="1"/>
</dbReference>
<dbReference type="AlphaFoldDB" id="A0AA88KVJ4"/>
<sequence length="633" mass="69816">MNNQILHRLGYSLSLINSCPWEKVSKIWLLCPKLSSTGCVITNDEYNAVVSLGIYFLNSGFYHEDKIIPYLLKLVEQLPKCIFKQSKVAPKNEVIPLAEKFAFTFATLLSDIATRLESARHGILDALIKTIINLVDSLTKTLSDSNELDNQSSFNVYVHVTPLLIGYLRAFGRFSSGDTPLLQLLYPKMKPDYGGVSYRLQEKNSKNVKRTLSSGSVSSVDVSAFGSSSSLGNKQMDFRTHFFCKLGSSFNQYAALTVPRDTSTSISISDGQLKELLDNLKRLSNNEFQTNLDKASLAVYNSKIVDNYPYRSVSETVNLAVIGCFREILHSKPDLPASFLKDVYQIVGDLFKNGSAELSRENRCDGEAKSPVDRYKLNVQLIGACIDALVWAVSDEVSAESLAMKLVERIQTKAQFELPLHMTCLEALGKLAEKFPRCSNNFIIGSLKDFLIAPSSILVALERQADSFGSSLSSSCSIRSDRANCSALAAVNCLCEASVRSLCLALKAGQEVEKNATKALIFSVSNRIITNKEQERSEVLATRNSVMFLGRLALSCDNEKVADEILSLFQTQFGSGSLERDKLIMEQMGRMAVGNIGPTFTDSVLRFLTSVAVEGAHLSYTPPGTIDRKALNR</sequence>